<dbReference type="HOGENOM" id="CLU_168222_0_1_7"/>
<dbReference type="eggNOG" id="COG3350">
    <property type="taxonomic scope" value="Bacteria"/>
</dbReference>
<name>M1NBR7_DESSD</name>
<dbReference type="PATRIC" id="fig|1167006.5.peg.770"/>
<dbReference type="EMBL" id="CP003985">
    <property type="protein sequence ID" value="AGF77254.1"/>
    <property type="molecule type" value="Genomic_DNA"/>
</dbReference>
<evidence type="ECO:0000313" key="1">
    <source>
        <dbReference type="EMBL" id="AGF77254.1"/>
    </source>
</evidence>
<evidence type="ECO:0000313" key="2">
    <source>
        <dbReference type="Proteomes" id="UP000011721"/>
    </source>
</evidence>
<accession>M1NBR7</accession>
<dbReference type="OrthoDB" id="3078737at2"/>
<dbReference type="RefSeq" id="WP_015402950.1">
    <property type="nucleotide sequence ID" value="NC_020304.1"/>
</dbReference>
<organism evidence="1 2">
    <name type="scientific">Desulfocapsa sulfexigens (strain DSM 10523 / SB164P1)</name>
    <dbReference type="NCBI Taxonomy" id="1167006"/>
    <lineage>
        <taxon>Bacteria</taxon>
        <taxon>Pseudomonadati</taxon>
        <taxon>Thermodesulfobacteriota</taxon>
        <taxon>Desulfobulbia</taxon>
        <taxon>Desulfobulbales</taxon>
        <taxon>Desulfocapsaceae</taxon>
        <taxon>Desulfocapsa</taxon>
    </lineage>
</organism>
<dbReference type="AlphaFoldDB" id="M1NBR7"/>
<keyword evidence="2" id="KW-1185">Reference proteome</keyword>
<protein>
    <recommendedName>
        <fullName evidence="3">TRASH domain-containing protein</fullName>
    </recommendedName>
</protein>
<evidence type="ECO:0008006" key="3">
    <source>
        <dbReference type="Google" id="ProtNLM"/>
    </source>
</evidence>
<dbReference type="KEGG" id="dsf:UWK_00674"/>
<sequence>MGPIKLIIIALLLYLGYRLLASDWKKKRDTKEEIHKQDDGPIADVLVEDPVCHKLVPREQAVRLNSQTRGEILYFCSEECCNLFVSQEGEKK</sequence>
<reference evidence="2" key="1">
    <citation type="journal article" date="2013" name="Stand. Genomic Sci.">
        <title>Complete genome sequence of Desulfocapsa sulfexigens, a marine deltaproteobacterium specialized in disproportionating inorganic sulfur compounds.</title>
        <authorList>
            <person name="Finster K.W."/>
            <person name="Kjeldsen K.U."/>
            <person name="Kube M."/>
            <person name="Reinhardt R."/>
            <person name="Mussmann M."/>
            <person name="Amann R."/>
            <person name="Schreiber L."/>
        </authorList>
    </citation>
    <scope>NUCLEOTIDE SEQUENCE [LARGE SCALE GENOMIC DNA]</scope>
    <source>
        <strain evidence="2">DSM 10523 / SB164P1</strain>
    </source>
</reference>
<dbReference type="STRING" id="1167006.UWK_00674"/>
<gene>
    <name evidence="1" type="ordered locus">UWK_00674</name>
</gene>
<proteinExistence type="predicted"/>
<dbReference type="Proteomes" id="UP000011721">
    <property type="component" value="Chromosome"/>
</dbReference>